<protein>
    <submittedName>
        <fullName evidence="1">TIGR00266 family protein</fullName>
    </submittedName>
</protein>
<dbReference type="EMBL" id="JACEMZ010000002">
    <property type="protein sequence ID" value="MBA4451775.1"/>
    <property type="molecule type" value="Genomic_DNA"/>
</dbReference>
<organism evidence="1 2">
    <name type="scientific">Candidatus Nitrosomaritimum aestuariumsis</name>
    <dbReference type="NCBI Taxonomy" id="3342354"/>
    <lineage>
        <taxon>Archaea</taxon>
        <taxon>Nitrososphaerota</taxon>
        <taxon>Nitrososphaeria</taxon>
        <taxon>Nitrosopumilales</taxon>
        <taxon>Nitrosopumilaceae</taxon>
        <taxon>Candidatus Nitrosomaritimum</taxon>
    </lineage>
</organism>
<proteinExistence type="predicted"/>
<name>A0AC60VWH4_9ARCH</name>
<sequence length="223" mass="24665">MQYEIIKNPMGLIEFTLNKGETITAEAAAMVYIKGEIETNTRMRKSGFLKSLKAAAFGGESFFVNEFIAHEDDCKLGLTGNMLGDIEVIHVDEEFIIQSGAFIGSTEGITLDTQWQGFTKGIFGSNLFMLKTMGTGDMFVNAWGGIVSKKLESGEKMILDNYQLVALSSTAQYRVTKHGSYKTSLFGGEALVMEIVGPGTVYMQTKNFMEFVRAIIPYLPKRN</sequence>
<comment type="caution">
    <text evidence="1">The sequence shown here is derived from an EMBL/GenBank/DDBJ whole genome shotgun (WGS) entry which is preliminary data.</text>
</comment>
<gene>
    <name evidence="1" type="ORF">H2B03_01160</name>
</gene>
<dbReference type="Proteomes" id="UP000559653">
    <property type="component" value="Unassembled WGS sequence"/>
</dbReference>
<evidence type="ECO:0000313" key="1">
    <source>
        <dbReference type="EMBL" id="MBA4451775.1"/>
    </source>
</evidence>
<accession>A0AC60VWH4</accession>
<evidence type="ECO:0000313" key="2">
    <source>
        <dbReference type="Proteomes" id="UP000559653"/>
    </source>
</evidence>
<reference evidence="1 2" key="1">
    <citation type="journal article" date="2020" name="Appl. Environ. Microbiol.">
        <title>Genomic Characteristics of a Novel Species of Ammonia-Oxidizing Archaea from the Jiulong River Estuary.</title>
        <authorList>
            <person name="Zou D."/>
            <person name="Wan R."/>
            <person name="Han L."/>
            <person name="Xu M.N."/>
            <person name="Liu Y."/>
            <person name="Liu H."/>
            <person name="Kao S.J."/>
            <person name="Li M."/>
        </authorList>
    </citation>
    <scope>NUCLEOTIDE SEQUENCE [LARGE SCALE GENOMIC DNA]</scope>
    <source>
        <strain evidence="1">W1bin1</strain>
    </source>
</reference>